<dbReference type="EMBL" id="QGNA01000001">
    <property type="protein sequence ID" value="PWS38369.1"/>
    <property type="molecule type" value="Genomic_DNA"/>
</dbReference>
<reference evidence="3" key="1">
    <citation type="submission" date="2018-05" db="EMBL/GenBank/DDBJ databases">
        <authorList>
            <person name="Du Z."/>
            <person name="Wang X."/>
        </authorList>
    </citation>
    <scope>NUCLEOTIDE SEQUENCE [LARGE SCALE GENOMIC DNA]</scope>
    <source>
        <strain evidence="3">CQN31</strain>
    </source>
</reference>
<comment type="caution">
    <text evidence="2">The sequence shown here is derived from an EMBL/GenBank/DDBJ whole genome shotgun (WGS) entry which is preliminary data.</text>
</comment>
<dbReference type="Proteomes" id="UP000245765">
    <property type="component" value="Unassembled WGS sequence"/>
</dbReference>
<dbReference type="RefSeq" id="WP_109868990.1">
    <property type="nucleotide sequence ID" value="NZ_QGNA01000001.1"/>
</dbReference>
<sequence length="465" mass="49787">MDVLVGDPSFAVFVSRHLPAGSFTLVDIGCSGGLQRSWRALGPALRGVGFDADAAEIDRLAARESNPLLRYVAGYVSAPEDHPFLQARAGRPRLPGNPWSRLSVARTLQRREAAAGDPADEAGTTKPLPKIVLPSFLDEAGITDVDFVKLDIDGDDLAVMHSLAGSVGRLGLLGIGVEVNYFGTDDPTDHSFHNTDRLLRGLGFDLFGLTVRHYSNAALPSRYIYDFPTETRFGRPLQGDALYLLDPCAAEGATALSQAKLAKLAILFSLGGLPDCAAEVLVRHRDMLAPLFDVDAALDILVRSARDGDMPESYPAYQAAFAAEARCFFTAPPGAAGQAGGTGPVAAASPDEILLRQLQGEQGAAPGREVWPDEQLLMRIEELSAEAQALRASTSWRVTAPLRAMVNRANGRAEARSVETGWPRDAAAAMLRIEALTKEIAALRSSTSWRVTAPLRSAVRLVRGR</sequence>
<feature type="domain" description="Methyltransferase FkbM" evidence="1">
    <location>
        <begin position="120"/>
        <end position="205"/>
    </location>
</feature>
<dbReference type="InterPro" id="IPR006342">
    <property type="entry name" value="FkbM_mtfrase"/>
</dbReference>
<proteinExistence type="predicted"/>
<evidence type="ECO:0000259" key="1">
    <source>
        <dbReference type="Pfam" id="PF05050"/>
    </source>
</evidence>
<gene>
    <name evidence="2" type="ORF">DFH01_03520</name>
</gene>
<dbReference type="SUPFAM" id="SSF53335">
    <property type="entry name" value="S-adenosyl-L-methionine-dependent methyltransferases"/>
    <property type="match status" value="1"/>
</dbReference>
<dbReference type="Pfam" id="PF05050">
    <property type="entry name" value="Methyltransf_21"/>
    <property type="match status" value="1"/>
</dbReference>
<keyword evidence="3" id="KW-1185">Reference proteome</keyword>
<evidence type="ECO:0000313" key="3">
    <source>
        <dbReference type="Proteomes" id="UP000245765"/>
    </source>
</evidence>
<organism evidence="2 3">
    <name type="scientific">Falsiroseomonas bella</name>
    <dbReference type="NCBI Taxonomy" id="2184016"/>
    <lineage>
        <taxon>Bacteria</taxon>
        <taxon>Pseudomonadati</taxon>
        <taxon>Pseudomonadota</taxon>
        <taxon>Alphaproteobacteria</taxon>
        <taxon>Acetobacterales</taxon>
        <taxon>Roseomonadaceae</taxon>
        <taxon>Falsiroseomonas</taxon>
    </lineage>
</organism>
<accession>A0A317FK83</accession>
<dbReference type="AlphaFoldDB" id="A0A317FK83"/>
<name>A0A317FK83_9PROT</name>
<dbReference type="OrthoDB" id="210346at2"/>
<protein>
    <recommendedName>
        <fullName evidence="1">Methyltransferase FkbM domain-containing protein</fullName>
    </recommendedName>
</protein>
<evidence type="ECO:0000313" key="2">
    <source>
        <dbReference type="EMBL" id="PWS38369.1"/>
    </source>
</evidence>
<dbReference type="InterPro" id="IPR029063">
    <property type="entry name" value="SAM-dependent_MTases_sf"/>
</dbReference>